<dbReference type="Proteomes" id="UP000179136">
    <property type="component" value="Unassembled WGS sequence"/>
</dbReference>
<protein>
    <recommendedName>
        <fullName evidence="4">Glycosyltransferase RgtA/B/C/D-like domain-containing protein</fullName>
    </recommendedName>
</protein>
<feature type="transmembrane region" description="Helical" evidence="1">
    <location>
        <begin position="293"/>
        <end position="312"/>
    </location>
</feature>
<evidence type="ECO:0000313" key="2">
    <source>
        <dbReference type="EMBL" id="OGG87413.1"/>
    </source>
</evidence>
<evidence type="ECO:0000256" key="1">
    <source>
        <dbReference type="SAM" id="Phobius"/>
    </source>
</evidence>
<comment type="caution">
    <text evidence="2">The sequence shown here is derived from an EMBL/GenBank/DDBJ whole genome shotgun (WGS) entry which is preliminary data.</text>
</comment>
<accession>A0A1F6FNI3</accession>
<keyword evidence="1" id="KW-1133">Transmembrane helix</keyword>
<feature type="transmembrane region" description="Helical" evidence="1">
    <location>
        <begin position="405"/>
        <end position="423"/>
    </location>
</feature>
<proteinExistence type="predicted"/>
<keyword evidence="1" id="KW-0812">Transmembrane</keyword>
<dbReference type="InterPro" id="IPR018650">
    <property type="entry name" value="STSV1_Orf64"/>
</dbReference>
<dbReference type="STRING" id="1798561.A3B87_00890"/>
<feature type="transmembrane region" description="Helical" evidence="1">
    <location>
        <begin position="321"/>
        <end position="340"/>
    </location>
</feature>
<reference evidence="2 3" key="1">
    <citation type="journal article" date="2016" name="Nat. Commun.">
        <title>Thousands of microbial genomes shed light on interconnected biogeochemical processes in an aquifer system.</title>
        <authorList>
            <person name="Anantharaman K."/>
            <person name="Brown C.T."/>
            <person name="Hug L.A."/>
            <person name="Sharon I."/>
            <person name="Castelle C.J."/>
            <person name="Probst A.J."/>
            <person name="Thomas B.C."/>
            <person name="Singh A."/>
            <person name="Wilkins M.J."/>
            <person name="Karaoz U."/>
            <person name="Brodie E.L."/>
            <person name="Williams K.H."/>
            <person name="Hubbard S.S."/>
            <person name="Banfield J.F."/>
        </authorList>
    </citation>
    <scope>NUCLEOTIDE SEQUENCE [LARGE SCALE GENOMIC DNA]</scope>
</reference>
<dbReference type="AlphaFoldDB" id="A0A1F6FNI3"/>
<sequence length="556" mass="64795">MLNNKSKNIIFYVTFAVVFFILTLWFSAIPIKNIAHVLPSGGDPLLVTYIWSWEMHQIPINPLELFNANIFAPFKNTLAFSEHMLGSLLLAWPLFLIFKNIVLVFNLVSLGSFAISGLGMYLLANYLTKNKLASLVAAFIYAFAPFKIEHLEHINLSGMWLPYFFLCLERFFESQTWRNVLLLTLFISLVFLNAMQYFLFLPIIIVIFLIKHILCKTFKIAKDNVYKILTSAIILAVIIIPLSIPYLNFKKDFDFQRDLRTIEGLSPDLFDYFINPAIYKFYYYPSAFLQERIVGPGIFVIILLIISIYLIYKKSININKLLVYFLTGFLAVLFSFGYYIQLTTADFGGMIGPWAFFYNYIPGFSGIRAPGRLSIFFLISSCLFIATAVAYLLNNKIKKKYYRYLFIFAAVLFLFIEFSVISFKKYMPIPSKHALVYDWVKEQKDANIYLEMPLGINYLEQDYDKLYEFASINHFKKTVNGYSGYAPKEYEQLNNELTHFDMSDIQPIKDYGATDIIFHFDFYSENFKKTTLEKLSKENSVELIYNIDNDYVFQIK</sequence>
<feature type="transmembrane region" description="Helical" evidence="1">
    <location>
        <begin position="225"/>
        <end position="247"/>
    </location>
</feature>
<organism evidence="2 3">
    <name type="scientific">Candidatus Kuenenbacteria bacterium RIFCSPHIGHO2_02_FULL_39_13</name>
    <dbReference type="NCBI Taxonomy" id="1798561"/>
    <lineage>
        <taxon>Bacteria</taxon>
        <taxon>Candidatus Kueneniibacteriota</taxon>
    </lineage>
</organism>
<keyword evidence="1" id="KW-0472">Membrane</keyword>
<feature type="transmembrane region" description="Helical" evidence="1">
    <location>
        <begin position="180"/>
        <end position="213"/>
    </location>
</feature>
<name>A0A1F6FNI3_9BACT</name>
<gene>
    <name evidence="2" type="ORF">A3B87_00890</name>
</gene>
<evidence type="ECO:0000313" key="3">
    <source>
        <dbReference type="Proteomes" id="UP000179136"/>
    </source>
</evidence>
<feature type="transmembrane region" description="Helical" evidence="1">
    <location>
        <begin position="9"/>
        <end position="31"/>
    </location>
</feature>
<dbReference type="Pfam" id="PF09852">
    <property type="entry name" value="DUF2079"/>
    <property type="match status" value="1"/>
</dbReference>
<dbReference type="EMBL" id="MFMW01000014">
    <property type="protein sequence ID" value="OGG87413.1"/>
    <property type="molecule type" value="Genomic_DNA"/>
</dbReference>
<evidence type="ECO:0008006" key="4">
    <source>
        <dbReference type="Google" id="ProtNLM"/>
    </source>
</evidence>
<feature type="transmembrane region" description="Helical" evidence="1">
    <location>
        <begin position="90"/>
        <end position="123"/>
    </location>
</feature>
<feature type="transmembrane region" description="Helical" evidence="1">
    <location>
        <begin position="132"/>
        <end position="148"/>
    </location>
</feature>
<feature type="transmembrane region" description="Helical" evidence="1">
    <location>
        <begin position="373"/>
        <end position="393"/>
    </location>
</feature>